<reference evidence="1 2" key="1">
    <citation type="journal article" date="2016" name="Nat. Commun.">
        <title>Thousands of microbial genomes shed light on interconnected biogeochemical processes in an aquifer system.</title>
        <authorList>
            <person name="Anantharaman K."/>
            <person name="Brown C.T."/>
            <person name="Hug L.A."/>
            <person name="Sharon I."/>
            <person name="Castelle C.J."/>
            <person name="Probst A.J."/>
            <person name="Thomas B.C."/>
            <person name="Singh A."/>
            <person name="Wilkins M.J."/>
            <person name="Karaoz U."/>
            <person name="Brodie E.L."/>
            <person name="Williams K.H."/>
            <person name="Hubbard S.S."/>
            <person name="Banfield J.F."/>
        </authorList>
    </citation>
    <scope>NUCLEOTIDE SEQUENCE [LARGE SCALE GENOMIC DNA]</scope>
</reference>
<proteinExistence type="predicted"/>
<comment type="caution">
    <text evidence="1">The sequence shown here is derived from an EMBL/GenBank/DDBJ whole genome shotgun (WGS) entry which is preliminary data.</text>
</comment>
<dbReference type="AlphaFoldDB" id="A0A1G1ZSR6"/>
<organism evidence="1 2">
    <name type="scientific">Candidatus Harrisonbacteria bacterium RIFCSPLOWO2_02_FULL_41_13b</name>
    <dbReference type="NCBI Taxonomy" id="1798409"/>
    <lineage>
        <taxon>Bacteria</taxon>
        <taxon>Candidatus Harrisoniibacteriota</taxon>
    </lineage>
</organism>
<accession>A0A1G1ZSR6</accession>
<name>A0A1G1ZSR6_9BACT</name>
<gene>
    <name evidence="1" type="ORF">A3I24_00285</name>
</gene>
<protein>
    <submittedName>
        <fullName evidence="1">Uncharacterized protein</fullName>
    </submittedName>
</protein>
<evidence type="ECO:0000313" key="1">
    <source>
        <dbReference type="EMBL" id="OGY67519.1"/>
    </source>
</evidence>
<dbReference type="EMBL" id="MHJL01000021">
    <property type="protein sequence ID" value="OGY67519.1"/>
    <property type="molecule type" value="Genomic_DNA"/>
</dbReference>
<dbReference type="STRING" id="1798409.A3I24_00285"/>
<sequence length="136" mass="15257">MDNSAFDLKHGWLLKVREGSISLEAYGSFSIDILWRIIRNLAVGEIGLVLKEGMSIEDPGTMVRVSTILIIRDGAYVIQNAGQFYEQVYDGYYFGFISLQKAEDIAKAVFAGEMDTEYLKYAADSDDAYPMPPCYT</sequence>
<dbReference type="Proteomes" id="UP000177690">
    <property type="component" value="Unassembled WGS sequence"/>
</dbReference>
<evidence type="ECO:0000313" key="2">
    <source>
        <dbReference type="Proteomes" id="UP000177690"/>
    </source>
</evidence>